<protein>
    <recommendedName>
        <fullName evidence="4">Secreted protein</fullName>
    </recommendedName>
</protein>
<gene>
    <name evidence="2" type="ORF">ACKI18_11690</name>
</gene>
<feature type="chain" id="PRO_5046914391" description="Secreted protein" evidence="1">
    <location>
        <begin position="28"/>
        <end position="137"/>
    </location>
</feature>
<feature type="signal peptide" evidence="1">
    <location>
        <begin position="1"/>
        <end position="27"/>
    </location>
</feature>
<organism evidence="2 3">
    <name type="scientific">Streptomyces niveiscabiei</name>
    <dbReference type="NCBI Taxonomy" id="164115"/>
    <lineage>
        <taxon>Bacteria</taxon>
        <taxon>Bacillati</taxon>
        <taxon>Actinomycetota</taxon>
        <taxon>Actinomycetes</taxon>
        <taxon>Kitasatosporales</taxon>
        <taxon>Streptomycetaceae</taxon>
        <taxon>Streptomyces</taxon>
    </lineage>
</organism>
<comment type="caution">
    <text evidence="2">The sequence shown here is derived from an EMBL/GenBank/DDBJ whole genome shotgun (WGS) entry which is preliminary data.</text>
</comment>
<dbReference type="EMBL" id="JBJVNI010000005">
    <property type="protein sequence ID" value="MFM9609373.1"/>
    <property type="molecule type" value="Genomic_DNA"/>
</dbReference>
<evidence type="ECO:0000313" key="2">
    <source>
        <dbReference type="EMBL" id="MFM9609373.1"/>
    </source>
</evidence>
<evidence type="ECO:0000256" key="1">
    <source>
        <dbReference type="SAM" id="SignalP"/>
    </source>
</evidence>
<accession>A0ABW9HMS8</accession>
<reference evidence="2 3" key="1">
    <citation type="submission" date="2024-12" db="EMBL/GenBank/DDBJ databases">
        <title>Forecasting of Potato common scab and diversities of Pathogenic streptomyces spp. in china.</title>
        <authorList>
            <person name="Handique U."/>
            <person name="Wu J."/>
        </authorList>
    </citation>
    <scope>NUCLEOTIDE SEQUENCE [LARGE SCALE GENOMIC DNA]</scope>
    <source>
        <strain evidence="2 3">ZRIMU1530</strain>
    </source>
</reference>
<name>A0ABW9HMS8_9ACTN</name>
<sequence length="137" mass="14206">MRTPLAVAGAVALIAGTFLGAPASAHAADDPISEFDVTIGNTYTRGLISWSNRAVYVTGEHKSVSGDDLATCRATRAYTLDTHDGQLGDGLSPNVVCGSSASFNMTVPADVPGGAAVVRICLTDGLHKPLRCERYGR</sequence>
<dbReference type="RefSeq" id="WP_409121209.1">
    <property type="nucleotide sequence ID" value="NZ_JBJVNI010000005.1"/>
</dbReference>
<dbReference type="Proteomes" id="UP001631957">
    <property type="component" value="Unassembled WGS sequence"/>
</dbReference>
<evidence type="ECO:0008006" key="4">
    <source>
        <dbReference type="Google" id="ProtNLM"/>
    </source>
</evidence>
<keyword evidence="3" id="KW-1185">Reference proteome</keyword>
<proteinExistence type="predicted"/>
<evidence type="ECO:0000313" key="3">
    <source>
        <dbReference type="Proteomes" id="UP001631957"/>
    </source>
</evidence>
<keyword evidence="1" id="KW-0732">Signal</keyword>